<evidence type="ECO:0000313" key="1">
    <source>
        <dbReference type="EMBL" id="ETO68133.1"/>
    </source>
</evidence>
<sequence length="130" mass="14661">MMEEHRGSPSLQLELCRLQGKTSCHQQQLPVTSTIATATPRRPPKHLPLVFMENVSSKNKSNKAVAKSTRALLAINQGQNKIRKVEYCSKKYIVEQDPRTADTELVQEHIARLKGNGLYCALLQIQHVED</sequence>
<name>A0A080ZNC2_PHYNI</name>
<protein>
    <submittedName>
        <fullName evidence="1">Uncharacterized protein</fullName>
    </submittedName>
</protein>
<accession>A0A080ZNC2</accession>
<reference evidence="1 2" key="1">
    <citation type="submission" date="2013-11" db="EMBL/GenBank/DDBJ databases">
        <title>The Genome Sequence of Phytophthora parasitica P1976.</title>
        <authorList>
            <consortium name="The Broad Institute Genomics Platform"/>
            <person name="Russ C."/>
            <person name="Tyler B."/>
            <person name="Panabieres F."/>
            <person name="Shan W."/>
            <person name="Tripathy S."/>
            <person name="Grunwald N."/>
            <person name="Machado M."/>
            <person name="Johnson C.S."/>
            <person name="Walker B."/>
            <person name="Young S."/>
            <person name="Zeng Q."/>
            <person name="Gargeya S."/>
            <person name="Fitzgerald M."/>
            <person name="Haas B."/>
            <person name="Abouelleil A."/>
            <person name="Allen A.W."/>
            <person name="Alvarado L."/>
            <person name="Arachchi H.M."/>
            <person name="Berlin A.M."/>
            <person name="Chapman S.B."/>
            <person name="Gainer-Dewar J."/>
            <person name="Goldberg J."/>
            <person name="Griggs A."/>
            <person name="Gujja S."/>
            <person name="Hansen M."/>
            <person name="Howarth C."/>
            <person name="Imamovic A."/>
            <person name="Ireland A."/>
            <person name="Larimer J."/>
            <person name="McCowan C."/>
            <person name="Murphy C."/>
            <person name="Pearson M."/>
            <person name="Poon T.W."/>
            <person name="Priest M."/>
            <person name="Roberts A."/>
            <person name="Saif S."/>
            <person name="Shea T."/>
            <person name="Sisk P."/>
            <person name="Sykes S."/>
            <person name="Wortman J."/>
            <person name="Nusbaum C."/>
            <person name="Birren B."/>
        </authorList>
    </citation>
    <scope>NUCLEOTIDE SEQUENCE [LARGE SCALE GENOMIC DNA]</scope>
    <source>
        <strain evidence="1 2">P1976</strain>
    </source>
</reference>
<proteinExistence type="predicted"/>
<dbReference type="EMBL" id="ANJA01002766">
    <property type="protein sequence ID" value="ETO68133.1"/>
    <property type="molecule type" value="Genomic_DNA"/>
</dbReference>
<comment type="caution">
    <text evidence="1">The sequence shown here is derived from an EMBL/GenBank/DDBJ whole genome shotgun (WGS) entry which is preliminary data.</text>
</comment>
<dbReference type="AlphaFoldDB" id="A0A080ZNC2"/>
<gene>
    <name evidence="1" type="ORF">F444_15010</name>
</gene>
<dbReference type="Proteomes" id="UP000028582">
    <property type="component" value="Unassembled WGS sequence"/>
</dbReference>
<organism evidence="1 2">
    <name type="scientific">Phytophthora nicotianae P1976</name>
    <dbReference type="NCBI Taxonomy" id="1317066"/>
    <lineage>
        <taxon>Eukaryota</taxon>
        <taxon>Sar</taxon>
        <taxon>Stramenopiles</taxon>
        <taxon>Oomycota</taxon>
        <taxon>Peronosporomycetes</taxon>
        <taxon>Peronosporales</taxon>
        <taxon>Peronosporaceae</taxon>
        <taxon>Phytophthora</taxon>
    </lineage>
</organism>
<evidence type="ECO:0000313" key="2">
    <source>
        <dbReference type="Proteomes" id="UP000028582"/>
    </source>
</evidence>